<protein>
    <submittedName>
        <fullName evidence="1">Unannotated protein</fullName>
    </submittedName>
</protein>
<evidence type="ECO:0000313" key="1">
    <source>
        <dbReference type="EMBL" id="CAB4645008.1"/>
    </source>
</evidence>
<dbReference type="SUPFAM" id="SSF47240">
    <property type="entry name" value="Ferritin-like"/>
    <property type="match status" value="1"/>
</dbReference>
<dbReference type="PROSITE" id="PS51318">
    <property type="entry name" value="TAT"/>
    <property type="match status" value="1"/>
</dbReference>
<organism evidence="1">
    <name type="scientific">freshwater metagenome</name>
    <dbReference type="NCBI Taxonomy" id="449393"/>
    <lineage>
        <taxon>unclassified sequences</taxon>
        <taxon>metagenomes</taxon>
        <taxon>ecological metagenomes</taxon>
    </lineage>
</organism>
<proteinExistence type="predicted"/>
<reference evidence="1" key="1">
    <citation type="submission" date="2020-05" db="EMBL/GenBank/DDBJ databases">
        <authorList>
            <person name="Chiriac C."/>
            <person name="Salcher M."/>
            <person name="Ghai R."/>
            <person name="Kavagutti S V."/>
        </authorList>
    </citation>
    <scope>NUCLEOTIDE SEQUENCE</scope>
</reference>
<gene>
    <name evidence="1" type="ORF">UFOPK2214_00173</name>
</gene>
<accession>A0A6J6K7W3</accession>
<dbReference type="AlphaFoldDB" id="A0A6J6K7W3"/>
<dbReference type="InterPro" id="IPR006311">
    <property type="entry name" value="TAT_signal"/>
</dbReference>
<dbReference type="InterPro" id="IPR009078">
    <property type="entry name" value="Ferritin-like_SF"/>
</dbReference>
<dbReference type="EMBL" id="CAEZWJ010000003">
    <property type="protein sequence ID" value="CAB4645008.1"/>
    <property type="molecule type" value="Genomic_DNA"/>
</dbReference>
<dbReference type="Pfam" id="PF13668">
    <property type="entry name" value="Ferritin_2"/>
    <property type="match status" value="1"/>
</dbReference>
<name>A0A6J6K7W3_9ZZZZ</name>
<sequence>MVNHQVDLPEVTATSRRRLLTSLLAGGAAVVAAPLLAGRASAEEIVNAPRDPKDFPTLNEALKRERQMAATYKAAAAKATGDEKFALTLLLDHHDAYVDSIKAYLGTNAVDTTEAPLASPSGSFASIAPQMAALENETLAAHTTRLGTLVGIDAAKLIASIITVEARHAAALSLLGGASPLAAAGA</sequence>